<dbReference type="SMART" id="SM00028">
    <property type="entry name" value="TPR"/>
    <property type="match status" value="5"/>
</dbReference>
<evidence type="ECO:0000256" key="7">
    <source>
        <dbReference type="SAM" id="Phobius"/>
    </source>
</evidence>
<dbReference type="SUPFAM" id="SSF47384">
    <property type="entry name" value="Homodimeric domain of signal transducing histidine kinase"/>
    <property type="match status" value="1"/>
</dbReference>
<evidence type="ECO:0000256" key="8">
    <source>
        <dbReference type="SAM" id="SignalP"/>
    </source>
</evidence>
<dbReference type="SUPFAM" id="SSF48452">
    <property type="entry name" value="TPR-like"/>
    <property type="match status" value="2"/>
</dbReference>
<protein>
    <submittedName>
        <fullName evidence="9">Tetratricopeptide repeat-containing sensor histidine kinase</fullName>
    </submittedName>
</protein>
<dbReference type="InterPro" id="IPR051476">
    <property type="entry name" value="Bac_ResReg_Asp_Phosphatase"/>
</dbReference>
<keyword evidence="7" id="KW-0812">Transmembrane</keyword>
<comment type="caution">
    <text evidence="9">The sequence shown here is derived from an EMBL/GenBank/DDBJ whole genome shotgun (WGS) entry which is preliminary data.</text>
</comment>
<dbReference type="PANTHER" id="PTHR46630">
    <property type="entry name" value="TETRATRICOPEPTIDE REPEAT PROTEIN 29"/>
    <property type="match status" value="1"/>
</dbReference>
<dbReference type="InterPro" id="IPR036097">
    <property type="entry name" value="HisK_dim/P_sf"/>
</dbReference>
<dbReference type="Proteomes" id="UP000613030">
    <property type="component" value="Unassembled WGS sequence"/>
</dbReference>
<evidence type="ECO:0000256" key="4">
    <source>
        <dbReference type="ARBA" id="ARBA00022803"/>
    </source>
</evidence>
<keyword evidence="7" id="KW-0472">Membrane</keyword>
<dbReference type="Pfam" id="PF13181">
    <property type="entry name" value="TPR_8"/>
    <property type="match status" value="1"/>
</dbReference>
<sequence length="496" mass="56644">MRLLLYCFVFLTSTAMAQVDTLEFLQRQLAKPLKMEERIDLLNRLSRAYSEISLSSAEQFANEAMRLSVSIHYPKGVAAANNNLGVYSAIQGQYTVSMDYFVKALEIREQLKDVTGISRTLNNISRLYVYEKDFDKALEYSNKALTQLQQVNDPEAIGNAHIILGTIYNGKGDHASALKKFSEARDIFHTNKFRSREGSAFINMAGVHEQQGNYAGALEACFRASDLLGDGADPFVVIELYQAIGSIYGKMKKENEATSNLHRALRMADARGDGNGRLSSRLKLSNMYKTFGRFDSALFYKDAYLSLYDTIFNAEKSKQIAVLEKVYQTERKDQLLEAKNSQIRMQSTIIAVIGFMLVVLSVFGFVVYRFYLNKKRFARELEVLNKEIYDKHEEILTQAEELSEANDEIRRINDNLEQEVLHRAARIKKQNEMLIDYAYFNAHNVRGPLARIMGLTYLMKGELSVERIKEYNQHLSTSAHELDHVVREINLKLQDG</sequence>
<dbReference type="RefSeq" id="WP_202007976.1">
    <property type="nucleotide sequence ID" value="NZ_JAERRB010000001.1"/>
</dbReference>
<proteinExistence type="inferred from homology"/>
<dbReference type="Gene3D" id="1.25.40.10">
    <property type="entry name" value="Tetratricopeptide repeat domain"/>
    <property type="match status" value="2"/>
</dbReference>
<reference evidence="9 10" key="1">
    <citation type="submission" date="2021-01" db="EMBL/GenBank/DDBJ databases">
        <title>Chryseolinea sp. Jin1 Genome sequencing and assembly.</title>
        <authorList>
            <person name="Kim I."/>
        </authorList>
    </citation>
    <scope>NUCLEOTIDE SEQUENCE [LARGE SCALE GENOMIC DNA]</scope>
    <source>
        <strain evidence="9 10">Jin1</strain>
    </source>
</reference>
<evidence type="ECO:0000256" key="6">
    <source>
        <dbReference type="SAM" id="Coils"/>
    </source>
</evidence>
<keyword evidence="2" id="KW-0963">Cytoplasm</keyword>
<keyword evidence="7" id="KW-1133">Transmembrane helix</keyword>
<comment type="subcellular location">
    <subcellularLocation>
        <location evidence="1">Cytoplasm</location>
    </subcellularLocation>
</comment>
<keyword evidence="4" id="KW-0802">TPR repeat</keyword>
<dbReference type="PANTHER" id="PTHR46630:SF1">
    <property type="entry name" value="TETRATRICOPEPTIDE REPEAT PROTEIN 29"/>
    <property type="match status" value="1"/>
</dbReference>
<evidence type="ECO:0000256" key="1">
    <source>
        <dbReference type="ARBA" id="ARBA00004496"/>
    </source>
</evidence>
<keyword evidence="6" id="KW-0175">Coiled coil</keyword>
<keyword evidence="10" id="KW-1185">Reference proteome</keyword>
<dbReference type="Pfam" id="PF13424">
    <property type="entry name" value="TPR_12"/>
    <property type="match status" value="1"/>
</dbReference>
<dbReference type="GO" id="GO:0016301">
    <property type="term" value="F:kinase activity"/>
    <property type="evidence" value="ECO:0007669"/>
    <property type="project" value="UniProtKB-KW"/>
</dbReference>
<evidence type="ECO:0000313" key="9">
    <source>
        <dbReference type="EMBL" id="MBL0740653.1"/>
    </source>
</evidence>
<evidence type="ECO:0000256" key="2">
    <source>
        <dbReference type="ARBA" id="ARBA00022490"/>
    </source>
</evidence>
<dbReference type="EMBL" id="JAERRB010000001">
    <property type="protein sequence ID" value="MBL0740653.1"/>
    <property type="molecule type" value="Genomic_DNA"/>
</dbReference>
<feature type="transmembrane region" description="Helical" evidence="7">
    <location>
        <begin position="349"/>
        <end position="371"/>
    </location>
</feature>
<dbReference type="InterPro" id="IPR019734">
    <property type="entry name" value="TPR_rpt"/>
</dbReference>
<comment type="similarity">
    <text evidence="5">Belongs to the Rap family.</text>
</comment>
<feature type="coiled-coil region" evidence="6">
    <location>
        <begin position="392"/>
        <end position="422"/>
    </location>
</feature>
<feature type="signal peptide" evidence="8">
    <location>
        <begin position="1"/>
        <end position="17"/>
    </location>
</feature>
<organism evidence="9 10">
    <name type="scientific">Chryseolinea lacunae</name>
    <dbReference type="NCBI Taxonomy" id="2801331"/>
    <lineage>
        <taxon>Bacteria</taxon>
        <taxon>Pseudomonadati</taxon>
        <taxon>Bacteroidota</taxon>
        <taxon>Cytophagia</taxon>
        <taxon>Cytophagales</taxon>
        <taxon>Fulvivirgaceae</taxon>
        <taxon>Chryseolinea</taxon>
    </lineage>
</organism>
<evidence type="ECO:0000256" key="5">
    <source>
        <dbReference type="ARBA" id="ARBA00038253"/>
    </source>
</evidence>
<dbReference type="InterPro" id="IPR011990">
    <property type="entry name" value="TPR-like_helical_dom_sf"/>
</dbReference>
<name>A0ABS1KN52_9BACT</name>
<keyword evidence="9" id="KW-0418">Kinase</keyword>
<feature type="chain" id="PRO_5046658912" evidence="8">
    <location>
        <begin position="18"/>
        <end position="496"/>
    </location>
</feature>
<evidence type="ECO:0000256" key="3">
    <source>
        <dbReference type="ARBA" id="ARBA00022737"/>
    </source>
</evidence>
<keyword evidence="9" id="KW-0808">Transferase</keyword>
<keyword evidence="3" id="KW-0677">Repeat</keyword>
<accession>A0ABS1KN52</accession>
<evidence type="ECO:0000313" key="10">
    <source>
        <dbReference type="Proteomes" id="UP000613030"/>
    </source>
</evidence>
<keyword evidence="8" id="KW-0732">Signal</keyword>
<gene>
    <name evidence="9" type="ORF">JI741_05455</name>
</gene>